<accession>A0A0U1NTZ6</accession>
<protein>
    <recommendedName>
        <fullName evidence="3">DUF192 domain-containing protein</fullName>
    </recommendedName>
</protein>
<evidence type="ECO:0000313" key="2">
    <source>
        <dbReference type="Proteomes" id="UP000199087"/>
    </source>
</evidence>
<name>A0A0U1NTZ6_9BACI</name>
<dbReference type="AlphaFoldDB" id="A0A0U1NTZ6"/>
<organism evidence="1 2">
    <name type="scientific">Neobacillus massiliamazoniensis</name>
    <dbReference type="NCBI Taxonomy" id="1499688"/>
    <lineage>
        <taxon>Bacteria</taxon>
        <taxon>Bacillati</taxon>
        <taxon>Bacillota</taxon>
        <taxon>Bacilli</taxon>
        <taxon>Bacillales</taxon>
        <taxon>Bacillaceae</taxon>
        <taxon>Neobacillus</taxon>
    </lineage>
</organism>
<dbReference type="Gene3D" id="2.60.120.1140">
    <property type="entry name" value="Protein of unknown function DUF192"/>
    <property type="match status" value="1"/>
</dbReference>
<dbReference type="Pfam" id="PF02643">
    <property type="entry name" value="DUF192"/>
    <property type="match status" value="1"/>
</dbReference>
<gene>
    <name evidence="1" type="ORF">BN000_01438</name>
</gene>
<dbReference type="InterPro" id="IPR038695">
    <property type="entry name" value="Saro_0823-like_sf"/>
</dbReference>
<dbReference type="Proteomes" id="UP000199087">
    <property type="component" value="Unassembled WGS sequence"/>
</dbReference>
<dbReference type="PANTHER" id="PTHR37953:SF1">
    <property type="entry name" value="UPF0127 PROTEIN MJ1496"/>
    <property type="match status" value="1"/>
</dbReference>
<dbReference type="InterPro" id="IPR003795">
    <property type="entry name" value="DUF192"/>
</dbReference>
<dbReference type="PANTHER" id="PTHR37953">
    <property type="entry name" value="UPF0127 PROTEIN MJ1496"/>
    <property type="match status" value="1"/>
</dbReference>
<dbReference type="STRING" id="1499688.BN000_01438"/>
<dbReference type="OrthoDB" id="9813379at2"/>
<dbReference type="RefSeq" id="WP_090632707.1">
    <property type="nucleotide sequence ID" value="NZ_CVRB01000001.1"/>
</dbReference>
<evidence type="ECO:0008006" key="3">
    <source>
        <dbReference type="Google" id="ProtNLM"/>
    </source>
</evidence>
<evidence type="ECO:0000313" key="1">
    <source>
        <dbReference type="EMBL" id="CRK81531.1"/>
    </source>
</evidence>
<proteinExistence type="predicted"/>
<sequence>MGQTLTIKTIPYSIKIADSFFTRFKGLMFRKDPLMTEGLWIIPCNSIHMCFMHFAIDAVFLNKEGRIVKIIEGIKPWQFVKPIKNAYSVIELPIGTIRWLGLKLGEVIKL</sequence>
<dbReference type="EMBL" id="CVRB01000001">
    <property type="protein sequence ID" value="CRK81531.1"/>
    <property type="molecule type" value="Genomic_DNA"/>
</dbReference>
<reference evidence="2" key="1">
    <citation type="submission" date="2015-05" db="EMBL/GenBank/DDBJ databases">
        <authorList>
            <person name="Urmite Genomes"/>
        </authorList>
    </citation>
    <scope>NUCLEOTIDE SEQUENCE [LARGE SCALE GENOMIC DNA]</scope>
    <source>
        <strain evidence="2">LF1</strain>
    </source>
</reference>
<keyword evidence="2" id="KW-1185">Reference proteome</keyword>